<name>A0A931N5C5_9NOCA</name>
<dbReference type="EMBL" id="JADMLG010000008">
    <property type="protein sequence ID" value="MBH0778523.1"/>
    <property type="molecule type" value="Genomic_DNA"/>
</dbReference>
<accession>A0A931N5C5</accession>
<gene>
    <name evidence="2" type="ORF">IT779_19780</name>
</gene>
<evidence type="ECO:0000256" key="1">
    <source>
        <dbReference type="SAM" id="SignalP"/>
    </source>
</evidence>
<protein>
    <submittedName>
        <fullName evidence="2">Uncharacterized protein</fullName>
    </submittedName>
</protein>
<reference evidence="2" key="1">
    <citation type="submission" date="2020-11" db="EMBL/GenBank/DDBJ databases">
        <title>Nocardia NEAU-351.nov., a novel actinomycete isolated from the cow dung.</title>
        <authorList>
            <person name="Zhang X."/>
        </authorList>
    </citation>
    <scope>NUCLEOTIDE SEQUENCE</scope>
    <source>
        <strain evidence="2">NEAU-351</strain>
    </source>
</reference>
<evidence type="ECO:0000313" key="3">
    <source>
        <dbReference type="Proteomes" id="UP000655751"/>
    </source>
</evidence>
<dbReference type="Proteomes" id="UP000655751">
    <property type="component" value="Unassembled WGS sequence"/>
</dbReference>
<comment type="caution">
    <text evidence="2">The sequence shown here is derived from an EMBL/GenBank/DDBJ whole genome shotgun (WGS) entry which is preliminary data.</text>
</comment>
<evidence type="ECO:0000313" key="2">
    <source>
        <dbReference type="EMBL" id="MBH0778523.1"/>
    </source>
</evidence>
<dbReference type="RefSeq" id="WP_196150854.1">
    <property type="nucleotide sequence ID" value="NZ_JADMLG010000008.1"/>
</dbReference>
<feature type="chain" id="PRO_5037365533" evidence="1">
    <location>
        <begin position="29"/>
        <end position="73"/>
    </location>
</feature>
<organism evidence="2 3">
    <name type="scientific">Nocardia bovistercoris</name>
    <dbReference type="NCBI Taxonomy" id="2785916"/>
    <lineage>
        <taxon>Bacteria</taxon>
        <taxon>Bacillati</taxon>
        <taxon>Actinomycetota</taxon>
        <taxon>Actinomycetes</taxon>
        <taxon>Mycobacteriales</taxon>
        <taxon>Nocardiaceae</taxon>
        <taxon>Nocardia</taxon>
    </lineage>
</organism>
<feature type="signal peptide" evidence="1">
    <location>
        <begin position="1"/>
        <end position="28"/>
    </location>
</feature>
<proteinExistence type="predicted"/>
<sequence>MKKIATTLVTGILAVGATAALATGIAAAQPGVYVGNYATLSACQSDGRSPSTGGNYYTCEPQANGTYNLYVSY</sequence>
<dbReference type="AlphaFoldDB" id="A0A931N5C5"/>
<keyword evidence="1" id="KW-0732">Signal</keyword>
<keyword evidence="3" id="KW-1185">Reference proteome</keyword>